<feature type="transmembrane region" description="Helical" evidence="6">
    <location>
        <begin position="716"/>
        <end position="734"/>
    </location>
</feature>
<dbReference type="Pfam" id="PF13515">
    <property type="entry name" value="FUSC_2"/>
    <property type="match status" value="1"/>
</dbReference>
<proteinExistence type="predicted"/>
<evidence type="ECO:0000313" key="9">
    <source>
        <dbReference type="Proteomes" id="UP000325395"/>
    </source>
</evidence>
<feature type="compositionally biased region" description="Polar residues" evidence="5">
    <location>
        <begin position="374"/>
        <end position="390"/>
    </location>
</feature>
<evidence type="ECO:0000256" key="1">
    <source>
        <dbReference type="ARBA" id="ARBA00004141"/>
    </source>
</evidence>
<keyword evidence="9" id="KW-1185">Reference proteome</keyword>
<accession>A0ABQ6WR81</accession>
<protein>
    <submittedName>
        <fullName evidence="8">Fusaric acid resistance protein-like-domain-containing protein</fullName>
    </submittedName>
</protein>
<dbReference type="PANTHER" id="PTHR47804">
    <property type="entry name" value="60S RIBOSOMAL PROTEIN L19"/>
    <property type="match status" value="1"/>
</dbReference>
<dbReference type="InterPro" id="IPR052430">
    <property type="entry name" value="IVT-Associated"/>
</dbReference>
<feature type="transmembrane region" description="Helical" evidence="6">
    <location>
        <begin position="691"/>
        <end position="710"/>
    </location>
</feature>
<keyword evidence="3 6" id="KW-1133">Transmembrane helix</keyword>
<gene>
    <name evidence="8" type="ORF">BDV36DRAFT_250953</name>
</gene>
<dbReference type="InterPro" id="IPR049453">
    <property type="entry name" value="Memb_transporter_dom"/>
</dbReference>
<evidence type="ECO:0000256" key="6">
    <source>
        <dbReference type="SAM" id="Phobius"/>
    </source>
</evidence>
<reference evidence="8 9" key="1">
    <citation type="submission" date="2019-04" db="EMBL/GenBank/DDBJ databases">
        <authorList>
            <consortium name="DOE Joint Genome Institute"/>
            <person name="Mondo S."/>
            <person name="Kjaerbolling I."/>
            <person name="Vesth T."/>
            <person name="Frisvad J.C."/>
            <person name="Nybo J.L."/>
            <person name="Theobald S."/>
            <person name="Kildgaard S."/>
            <person name="Isbrandt T."/>
            <person name="Kuo A."/>
            <person name="Sato A."/>
            <person name="Lyhne E.K."/>
            <person name="Kogle M.E."/>
            <person name="Wiebenga A."/>
            <person name="Kun R.S."/>
            <person name="Lubbers R.J."/>
            <person name="Makela M.R."/>
            <person name="Barry K."/>
            <person name="Chovatia M."/>
            <person name="Clum A."/>
            <person name="Daum C."/>
            <person name="Haridas S."/>
            <person name="He G."/>
            <person name="LaButti K."/>
            <person name="Lipzen A."/>
            <person name="Riley R."/>
            <person name="Salamov A."/>
            <person name="Simmons B.A."/>
            <person name="Magnuson J.K."/>
            <person name="Henrissat B."/>
            <person name="Mortensen U.H."/>
            <person name="Larsen T.O."/>
            <person name="Devries R.P."/>
            <person name="Grigoriev I.V."/>
            <person name="Machida M."/>
            <person name="Baker S.E."/>
            <person name="Andersen M.R."/>
            <person name="Cantor M.N."/>
            <person name="Hua S.X."/>
        </authorList>
    </citation>
    <scope>NUCLEOTIDE SEQUENCE [LARGE SCALE GENOMIC DNA]</scope>
    <source>
        <strain evidence="8 9">CBS 117616</strain>
    </source>
</reference>
<feature type="transmembrane region" description="Helical" evidence="6">
    <location>
        <begin position="781"/>
        <end position="804"/>
    </location>
</feature>
<keyword evidence="4 6" id="KW-0472">Membrane</keyword>
<evidence type="ECO:0000256" key="5">
    <source>
        <dbReference type="SAM" id="MobiDB-lite"/>
    </source>
</evidence>
<feature type="transmembrane region" description="Helical" evidence="6">
    <location>
        <begin position="639"/>
        <end position="658"/>
    </location>
</feature>
<dbReference type="EMBL" id="ML735715">
    <property type="protein sequence ID" value="KAE8419637.1"/>
    <property type="molecule type" value="Genomic_DNA"/>
</dbReference>
<sequence>MSLLTSSADVRPEASVPSALTGSHHDLLLPIASPGIRSPGEDEREPFLNEPNRTQPGFVAKIIEHVTDRWLQTRQFITSDEGIGVLKCGLAYLLGSLATFIPVVAALLGPQEGKHIVATITVYFHPARSKGSMYKALICAALAFIYAAFVSLTSMYVTIYFHQRRMIELGHALVLIIFVGLGFGFIAWTKQKMSDPLVNVACSLASLALIVVLTKEGAIQRGSVSLAKVSQVLKMLLMGIGTTMTVSFLVFPVSAQKKLRSNLAVATRSMAIMQSTITEGFLRRTQHDLQGFDYTGASTRLKKAHGELHKLLYETKLEQYVAGWERAYCHEEKLVHWAHGIVHTTGALHSSALLALETLKRPKFADHPLDGPNANASTATSNDRQSTTSPGDDPILQPVDIGMLEMTALDNGQPVAAQLGRVSDGLAPESLLVTELFDSFVDRLGPSMRSFTLTLINISAEIPLGLSLDNRVAMSHGSAAILTQAIEEYREAQREAFGLLYREKLDKSTGTFEQEAYFKEVAAICAHFSHSLLKFGEQLGELLTILADFQVTTAGYHRKKSWSWIKFWRRDPPRSRYMNHPNDGLDPRPSLTEVAPGYHTELLGTSSFERPSRLQPFRDRICRHIRGASSFFRRDETIFAFKVGVGAALFALPSFLSFTRPIYLYWKGEWGLVSYMLVCSMTIGASNTTGYARFLGTCIGALCSILVWSIAGSNAFGLAVLGFVMAICTFYISLLKGQGPLGRFIMLTYNLSVLYSFSLSQSSADEDPDERSGSNPDITQITLHRVAAVLSGCIWGIIVTRGVWPISARKKLRTTLKLVWLRLGRIWETDPLARRITNPGVAALYMTPEDRLKMQSLLSELETLRVAARYEIELNAPFPDTAYGKIIQHTQSIVDDLHALDLQLLGMPPSEPQLSLLRYTSRERQNLSGQISHLLGAIASSITHACPPNQVDLSKAKHSRDRLLATIFLYRSGDGTSSSALDETYSLLYAYILVIDQIIGKMAEILADVGRLSTGRGRGERVVNYE</sequence>
<evidence type="ECO:0000256" key="4">
    <source>
        <dbReference type="ARBA" id="ARBA00023136"/>
    </source>
</evidence>
<name>A0ABQ6WR81_9EURO</name>
<feature type="domain" description="Integral membrane bound transporter" evidence="7">
    <location>
        <begin position="659"/>
        <end position="799"/>
    </location>
</feature>
<feature type="transmembrane region" description="Helical" evidence="6">
    <location>
        <begin position="196"/>
        <end position="213"/>
    </location>
</feature>
<comment type="subcellular location">
    <subcellularLocation>
        <location evidence="1">Membrane</location>
        <topology evidence="1">Multi-pass membrane protein</topology>
    </subcellularLocation>
</comment>
<dbReference type="Proteomes" id="UP000325395">
    <property type="component" value="Unassembled WGS sequence"/>
</dbReference>
<evidence type="ECO:0000256" key="3">
    <source>
        <dbReference type="ARBA" id="ARBA00022989"/>
    </source>
</evidence>
<keyword evidence="2 6" id="KW-0812">Transmembrane</keyword>
<feature type="transmembrane region" description="Helical" evidence="6">
    <location>
        <begin position="233"/>
        <end position="253"/>
    </location>
</feature>
<evidence type="ECO:0000313" key="8">
    <source>
        <dbReference type="EMBL" id="KAE8419637.1"/>
    </source>
</evidence>
<evidence type="ECO:0000259" key="7">
    <source>
        <dbReference type="Pfam" id="PF13515"/>
    </source>
</evidence>
<dbReference type="PANTHER" id="PTHR47804:SF1">
    <property type="entry name" value="DUF2421 DOMAIN-CONTAINING PROTEIN"/>
    <property type="match status" value="1"/>
</dbReference>
<organism evidence="8 9">
    <name type="scientific">Aspergillus pseudocaelatus</name>
    <dbReference type="NCBI Taxonomy" id="1825620"/>
    <lineage>
        <taxon>Eukaryota</taxon>
        <taxon>Fungi</taxon>
        <taxon>Dikarya</taxon>
        <taxon>Ascomycota</taxon>
        <taxon>Pezizomycotina</taxon>
        <taxon>Eurotiomycetes</taxon>
        <taxon>Eurotiomycetidae</taxon>
        <taxon>Eurotiales</taxon>
        <taxon>Aspergillaceae</taxon>
        <taxon>Aspergillus</taxon>
        <taxon>Aspergillus subgen. Circumdati</taxon>
    </lineage>
</organism>
<evidence type="ECO:0000256" key="2">
    <source>
        <dbReference type="ARBA" id="ARBA00022692"/>
    </source>
</evidence>
<feature type="transmembrane region" description="Helical" evidence="6">
    <location>
        <begin position="89"/>
        <end position="108"/>
    </location>
</feature>
<feature type="transmembrane region" description="Helical" evidence="6">
    <location>
        <begin position="136"/>
        <end position="157"/>
    </location>
</feature>
<feature type="transmembrane region" description="Helical" evidence="6">
    <location>
        <begin position="169"/>
        <end position="189"/>
    </location>
</feature>
<feature type="region of interest" description="Disordered" evidence="5">
    <location>
        <begin position="365"/>
        <end position="396"/>
    </location>
</feature>